<name>A0A8X6HI82_TRICU</name>
<comment type="caution">
    <text evidence="2">The sequence shown here is derived from an EMBL/GenBank/DDBJ whole genome shotgun (WGS) entry which is preliminary data.</text>
</comment>
<organism evidence="2 3">
    <name type="scientific">Trichonephila clavata</name>
    <name type="common">Joro spider</name>
    <name type="synonym">Nephila clavata</name>
    <dbReference type="NCBI Taxonomy" id="2740835"/>
    <lineage>
        <taxon>Eukaryota</taxon>
        <taxon>Metazoa</taxon>
        <taxon>Ecdysozoa</taxon>
        <taxon>Arthropoda</taxon>
        <taxon>Chelicerata</taxon>
        <taxon>Arachnida</taxon>
        <taxon>Araneae</taxon>
        <taxon>Araneomorphae</taxon>
        <taxon>Entelegynae</taxon>
        <taxon>Araneoidea</taxon>
        <taxon>Nephilidae</taxon>
        <taxon>Trichonephila</taxon>
    </lineage>
</organism>
<dbReference type="AlphaFoldDB" id="A0A8X6HI82"/>
<protein>
    <submittedName>
        <fullName evidence="2">Uncharacterized protein</fullName>
    </submittedName>
</protein>
<keyword evidence="3" id="KW-1185">Reference proteome</keyword>
<evidence type="ECO:0000256" key="1">
    <source>
        <dbReference type="SAM" id="MobiDB-lite"/>
    </source>
</evidence>
<feature type="region of interest" description="Disordered" evidence="1">
    <location>
        <begin position="1"/>
        <end position="26"/>
    </location>
</feature>
<dbReference type="EMBL" id="BMAO01013229">
    <property type="protein sequence ID" value="GFQ87099.1"/>
    <property type="molecule type" value="Genomic_DNA"/>
</dbReference>
<reference evidence="2" key="1">
    <citation type="submission" date="2020-07" db="EMBL/GenBank/DDBJ databases">
        <title>Multicomponent nature underlies the extraordinary mechanical properties of spider dragline silk.</title>
        <authorList>
            <person name="Kono N."/>
            <person name="Nakamura H."/>
            <person name="Mori M."/>
            <person name="Yoshida Y."/>
            <person name="Ohtoshi R."/>
            <person name="Malay A.D."/>
            <person name="Moran D.A.P."/>
            <person name="Tomita M."/>
            <person name="Numata K."/>
            <person name="Arakawa K."/>
        </authorList>
    </citation>
    <scope>NUCLEOTIDE SEQUENCE</scope>
</reference>
<evidence type="ECO:0000313" key="2">
    <source>
        <dbReference type="EMBL" id="GFQ87099.1"/>
    </source>
</evidence>
<evidence type="ECO:0000313" key="3">
    <source>
        <dbReference type="Proteomes" id="UP000887116"/>
    </source>
</evidence>
<dbReference type="Proteomes" id="UP000887116">
    <property type="component" value="Unassembled WGS sequence"/>
</dbReference>
<sequence length="85" mass="9595">MNMSVSDESIDLPSLSPLFRRRASPPLDLRTNDSIQRMANRDNGQVFSVYRHDRGYVEVYDREGAIIQSGEVSSTTNDISTVNMN</sequence>
<gene>
    <name evidence="2" type="ORF">TNCT_665061</name>
</gene>
<proteinExistence type="predicted"/>
<accession>A0A8X6HI82</accession>